<organism evidence="2 3">
    <name type="scientific">Desulfosporosinus lacus DSM 15449</name>
    <dbReference type="NCBI Taxonomy" id="1121420"/>
    <lineage>
        <taxon>Bacteria</taxon>
        <taxon>Bacillati</taxon>
        <taxon>Bacillota</taxon>
        <taxon>Clostridia</taxon>
        <taxon>Eubacteriales</taxon>
        <taxon>Desulfitobacteriaceae</taxon>
        <taxon>Desulfosporosinus</taxon>
    </lineage>
</organism>
<dbReference type="NCBIfam" id="NF041644">
    <property type="entry name" value="CBO0543_fam"/>
    <property type="match status" value="1"/>
</dbReference>
<proteinExistence type="predicted"/>
<dbReference type="InterPro" id="IPR048147">
    <property type="entry name" value="CBO0543-like"/>
</dbReference>
<dbReference type="OrthoDB" id="2628935at2"/>
<feature type="transmembrane region" description="Helical" evidence="1">
    <location>
        <begin position="122"/>
        <end position="139"/>
    </location>
</feature>
<evidence type="ECO:0000256" key="1">
    <source>
        <dbReference type="SAM" id="Phobius"/>
    </source>
</evidence>
<name>A0A1M6DWN9_9FIRM</name>
<keyword evidence="3" id="KW-1185">Reference proteome</keyword>
<keyword evidence="1" id="KW-0472">Membrane</keyword>
<dbReference type="AlphaFoldDB" id="A0A1M6DWN9"/>
<feature type="transmembrane region" description="Helical" evidence="1">
    <location>
        <begin position="59"/>
        <end position="80"/>
    </location>
</feature>
<dbReference type="EMBL" id="FQXJ01000025">
    <property type="protein sequence ID" value="SHI77540.1"/>
    <property type="molecule type" value="Genomic_DNA"/>
</dbReference>
<dbReference type="RefSeq" id="WP_084110479.1">
    <property type="nucleotide sequence ID" value="NZ_FQXJ01000025.1"/>
</dbReference>
<dbReference type="STRING" id="1121420.SAMN02746098_04608"/>
<gene>
    <name evidence="2" type="ORF">SAMN02746098_04608</name>
</gene>
<protein>
    <submittedName>
        <fullName evidence="2">Uncharacterized protein</fullName>
    </submittedName>
</protein>
<keyword evidence="1" id="KW-1133">Transmembrane helix</keyword>
<keyword evidence="1" id="KW-0812">Transmembrane</keyword>
<accession>A0A1M6DWN9</accession>
<evidence type="ECO:0000313" key="2">
    <source>
        <dbReference type="EMBL" id="SHI77540.1"/>
    </source>
</evidence>
<reference evidence="3" key="1">
    <citation type="submission" date="2016-11" db="EMBL/GenBank/DDBJ databases">
        <authorList>
            <person name="Varghese N."/>
            <person name="Submissions S."/>
        </authorList>
    </citation>
    <scope>NUCLEOTIDE SEQUENCE [LARGE SCALE GENOMIC DNA]</scope>
    <source>
        <strain evidence="3">DSM 15449</strain>
    </source>
</reference>
<feature type="transmembrane region" description="Helical" evidence="1">
    <location>
        <begin position="92"/>
        <end position="110"/>
    </location>
</feature>
<sequence>MLRIVKGILYILAAYKWGDWKNWKIYYPTILFWILGDYIYGYLTYNYPLWELISPGGKVTFNTMFVDFITFPATVLLFLGRFPEKGSIAKKGIFILAWVALFSTIEFIALKIGHFRYYHGWNLYWSIGFNIYSFLLLRIHFKNPLLAWFFAALLGISIIFYFKIPISSMK</sequence>
<dbReference type="Proteomes" id="UP000183954">
    <property type="component" value="Unassembled WGS sequence"/>
</dbReference>
<feature type="transmembrane region" description="Helical" evidence="1">
    <location>
        <begin position="145"/>
        <end position="164"/>
    </location>
</feature>
<feature type="transmembrane region" description="Helical" evidence="1">
    <location>
        <begin position="25"/>
        <end position="47"/>
    </location>
</feature>
<evidence type="ECO:0000313" key="3">
    <source>
        <dbReference type="Proteomes" id="UP000183954"/>
    </source>
</evidence>